<organism evidence="3 4">
    <name type="scientific">Amniculicola lignicola CBS 123094</name>
    <dbReference type="NCBI Taxonomy" id="1392246"/>
    <lineage>
        <taxon>Eukaryota</taxon>
        <taxon>Fungi</taxon>
        <taxon>Dikarya</taxon>
        <taxon>Ascomycota</taxon>
        <taxon>Pezizomycotina</taxon>
        <taxon>Dothideomycetes</taxon>
        <taxon>Pleosporomycetidae</taxon>
        <taxon>Pleosporales</taxon>
        <taxon>Amniculicolaceae</taxon>
        <taxon>Amniculicola</taxon>
    </lineage>
</organism>
<name>A0A6A5WLB5_9PLEO</name>
<dbReference type="InterPro" id="IPR002110">
    <property type="entry name" value="Ankyrin_rpt"/>
</dbReference>
<keyword evidence="1" id="KW-0677">Repeat</keyword>
<gene>
    <name evidence="3" type="ORF">P154DRAFT_562484</name>
</gene>
<keyword evidence="2" id="KW-0040">ANK repeat</keyword>
<dbReference type="PANTHER" id="PTHR24123">
    <property type="entry name" value="ANKYRIN REPEAT-CONTAINING"/>
    <property type="match status" value="1"/>
</dbReference>
<keyword evidence="4" id="KW-1185">Reference proteome</keyword>
<dbReference type="AlphaFoldDB" id="A0A6A5WLB5"/>
<dbReference type="SMART" id="SM00248">
    <property type="entry name" value="ANK"/>
    <property type="match status" value="4"/>
</dbReference>
<dbReference type="OrthoDB" id="3799607at2759"/>
<dbReference type="SUPFAM" id="SSF48403">
    <property type="entry name" value="Ankyrin repeat"/>
    <property type="match status" value="1"/>
</dbReference>
<dbReference type="InterPro" id="IPR036770">
    <property type="entry name" value="Ankyrin_rpt-contain_sf"/>
</dbReference>
<reference evidence="3" key="1">
    <citation type="journal article" date="2020" name="Stud. Mycol.">
        <title>101 Dothideomycetes genomes: a test case for predicting lifestyles and emergence of pathogens.</title>
        <authorList>
            <person name="Haridas S."/>
            <person name="Albert R."/>
            <person name="Binder M."/>
            <person name="Bloem J."/>
            <person name="Labutti K."/>
            <person name="Salamov A."/>
            <person name="Andreopoulos B."/>
            <person name="Baker S."/>
            <person name="Barry K."/>
            <person name="Bills G."/>
            <person name="Bluhm B."/>
            <person name="Cannon C."/>
            <person name="Castanera R."/>
            <person name="Culley D."/>
            <person name="Daum C."/>
            <person name="Ezra D."/>
            <person name="Gonzalez J."/>
            <person name="Henrissat B."/>
            <person name="Kuo A."/>
            <person name="Liang C."/>
            <person name="Lipzen A."/>
            <person name="Lutzoni F."/>
            <person name="Magnuson J."/>
            <person name="Mondo S."/>
            <person name="Nolan M."/>
            <person name="Ohm R."/>
            <person name="Pangilinan J."/>
            <person name="Park H.-J."/>
            <person name="Ramirez L."/>
            <person name="Alfaro M."/>
            <person name="Sun H."/>
            <person name="Tritt A."/>
            <person name="Yoshinaga Y."/>
            <person name="Zwiers L.-H."/>
            <person name="Turgeon B."/>
            <person name="Goodwin S."/>
            <person name="Spatafora J."/>
            <person name="Crous P."/>
            <person name="Grigoriev I."/>
        </authorList>
    </citation>
    <scope>NUCLEOTIDE SEQUENCE</scope>
    <source>
        <strain evidence="3">CBS 123094</strain>
    </source>
</reference>
<dbReference type="Proteomes" id="UP000799779">
    <property type="component" value="Unassembled WGS sequence"/>
</dbReference>
<proteinExistence type="predicted"/>
<dbReference type="PANTHER" id="PTHR24123:SF33">
    <property type="entry name" value="PROTEIN HOS4"/>
    <property type="match status" value="1"/>
</dbReference>
<dbReference type="InterPro" id="IPR051165">
    <property type="entry name" value="Multifunctional_ANK_Repeat"/>
</dbReference>
<evidence type="ECO:0000256" key="2">
    <source>
        <dbReference type="ARBA" id="ARBA00023043"/>
    </source>
</evidence>
<evidence type="ECO:0000313" key="3">
    <source>
        <dbReference type="EMBL" id="KAF2001778.1"/>
    </source>
</evidence>
<sequence length="483" mass="54586">MPRLLDLPSELFSLIIKEHVDEVGIVEAWHSRIVCKIFKAYLSDEIFKNQPLQKFDREHDNRMQTSNILVKHLQTFFDHRMNWLDGSLPTCSTFQNNTAQTRRRIQLPRELYELDPEHRAQYMQDVISATFFTTRFTNVMWAYGSRAFDRYAFQHGPEHKQGLIMAAAAGDIRLAQKFLDEGATPYDFLLHGLCFSTISDKNMLLPPLVAASINGKTEMVRLLVDHINRNTTTLATRVVIQAALKEAIEEALRNGHSGCFRILAEIWSARGFPIESHDSRNLLYWGWGMLIGKSGSIHNLCIFLDLAGDAAPKLSNISPWACRMGHVGFVRYVLDNETLNVQHALGEAVDGGSRAVAQLLLQRGANVNGRSGKSSTLSMAVKRHHFRMVTFLVENGAKVDESCLPAAVGLVSFNGRNVEEVGHERLLTVLYILAVTDLPRRSNVNCSDESFAALREIKELVKKDARWIGLRDQVWDTLSRLQT</sequence>
<dbReference type="EMBL" id="ML977581">
    <property type="protein sequence ID" value="KAF2001778.1"/>
    <property type="molecule type" value="Genomic_DNA"/>
</dbReference>
<evidence type="ECO:0000256" key="1">
    <source>
        <dbReference type="ARBA" id="ARBA00022737"/>
    </source>
</evidence>
<accession>A0A6A5WLB5</accession>
<dbReference type="Gene3D" id="1.25.40.20">
    <property type="entry name" value="Ankyrin repeat-containing domain"/>
    <property type="match status" value="2"/>
</dbReference>
<evidence type="ECO:0000313" key="4">
    <source>
        <dbReference type="Proteomes" id="UP000799779"/>
    </source>
</evidence>
<protein>
    <submittedName>
        <fullName evidence="3">Uncharacterized protein</fullName>
    </submittedName>
</protein>